<keyword evidence="2" id="KW-0067">ATP-binding</keyword>
<reference evidence="3" key="1">
    <citation type="submission" date="2019-03" db="EMBL/GenBank/DDBJ databases">
        <authorList>
            <person name="Mank J."/>
            <person name="Almeida P."/>
        </authorList>
    </citation>
    <scope>NUCLEOTIDE SEQUENCE</scope>
    <source>
        <strain evidence="3">78183</strain>
    </source>
</reference>
<evidence type="ECO:0000256" key="1">
    <source>
        <dbReference type="ARBA" id="ARBA00022741"/>
    </source>
</evidence>
<dbReference type="SUPFAM" id="SSF53067">
    <property type="entry name" value="Actin-like ATPase domain"/>
    <property type="match status" value="1"/>
</dbReference>
<sequence>MGLRREVQSWPQVPFEKNGIGVDGPVIGIDLGTTESCVGVWQQDIVEIMPK</sequence>
<dbReference type="GO" id="GO:0005524">
    <property type="term" value="F:ATP binding"/>
    <property type="evidence" value="ECO:0007669"/>
    <property type="project" value="UniProtKB-KW"/>
</dbReference>
<evidence type="ECO:0000256" key="2">
    <source>
        <dbReference type="ARBA" id="ARBA00022840"/>
    </source>
</evidence>
<dbReference type="GO" id="GO:0140662">
    <property type="term" value="F:ATP-dependent protein folding chaperone"/>
    <property type="evidence" value="ECO:0007669"/>
    <property type="project" value="InterPro"/>
</dbReference>
<dbReference type="Pfam" id="PF00012">
    <property type="entry name" value="HSP70"/>
    <property type="match status" value="1"/>
</dbReference>
<dbReference type="InterPro" id="IPR043129">
    <property type="entry name" value="ATPase_NBD"/>
</dbReference>
<dbReference type="PROSITE" id="PS00297">
    <property type="entry name" value="HSP70_1"/>
    <property type="match status" value="1"/>
</dbReference>
<accession>A0A6N2M6F8</accession>
<dbReference type="Gene3D" id="3.30.420.40">
    <property type="match status" value="1"/>
</dbReference>
<organism evidence="3">
    <name type="scientific">Salix viminalis</name>
    <name type="common">Common osier</name>
    <name type="synonym">Basket willow</name>
    <dbReference type="NCBI Taxonomy" id="40686"/>
    <lineage>
        <taxon>Eukaryota</taxon>
        <taxon>Viridiplantae</taxon>
        <taxon>Streptophyta</taxon>
        <taxon>Embryophyta</taxon>
        <taxon>Tracheophyta</taxon>
        <taxon>Spermatophyta</taxon>
        <taxon>Magnoliopsida</taxon>
        <taxon>eudicotyledons</taxon>
        <taxon>Gunneridae</taxon>
        <taxon>Pentapetalae</taxon>
        <taxon>rosids</taxon>
        <taxon>fabids</taxon>
        <taxon>Malpighiales</taxon>
        <taxon>Salicaceae</taxon>
        <taxon>Saliceae</taxon>
        <taxon>Salix</taxon>
    </lineage>
</organism>
<keyword evidence="1" id="KW-0547">Nucleotide-binding</keyword>
<name>A0A6N2M6F8_SALVM</name>
<proteinExistence type="predicted"/>
<dbReference type="InterPro" id="IPR018181">
    <property type="entry name" value="Heat_shock_70_CS"/>
</dbReference>
<protein>
    <submittedName>
        <fullName evidence="3">Uncharacterized protein</fullName>
    </submittedName>
</protein>
<dbReference type="EMBL" id="CAADRP010001596">
    <property type="protein sequence ID" value="VFU43501.1"/>
    <property type="molecule type" value="Genomic_DNA"/>
</dbReference>
<evidence type="ECO:0000313" key="3">
    <source>
        <dbReference type="EMBL" id="VFU43501.1"/>
    </source>
</evidence>
<dbReference type="AlphaFoldDB" id="A0A6N2M6F8"/>
<dbReference type="InterPro" id="IPR013126">
    <property type="entry name" value="Hsp_70_fam"/>
</dbReference>
<gene>
    <name evidence="3" type="ORF">SVIM_LOCUS265126</name>
</gene>